<organism evidence="2 3">
    <name type="scientific">Stieleria varia</name>
    <dbReference type="NCBI Taxonomy" id="2528005"/>
    <lineage>
        <taxon>Bacteria</taxon>
        <taxon>Pseudomonadati</taxon>
        <taxon>Planctomycetota</taxon>
        <taxon>Planctomycetia</taxon>
        <taxon>Pirellulales</taxon>
        <taxon>Pirellulaceae</taxon>
        <taxon>Stieleria</taxon>
    </lineage>
</organism>
<evidence type="ECO:0000313" key="3">
    <source>
        <dbReference type="Proteomes" id="UP000320176"/>
    </source>
</evidence>
<dbReference type="EMBL" id="SJPN01000003">
    <property type="protein sequence ID" value="TWU04863.1"/>
    <property type="molecule type" value="Genomic_DNA"/>
</dbReference>
<sequence>MLAADLTNPGNPLDVNNDLRISALDALHVINDIARIRAAEGQVQVAEGELAPDNYVDVTGDDRVSALDALQIINAMYRRDAEITFRLAHDTDREQMGRRDERTYDLTIQGRVNFGDGDKTVFIGIEQNGQLTWIDLTPNVDEEGYFELTDRQVRAMLTDVVGPGSFEILFSPDGTSTGMQDIEIELLVSPPRPELTEAAIPEDGSATFDITGAIYDPDSDPASLQVTIAQQPAHGTLTIDAGMYLYQPVENFFGIDTIVYEVSDEQDSSGPVTLTIDVQSVNDLPEVSPITDQVIRYDDGSIRLPLSLFDIDDTTLEYVGYATVANHLYEIRSTYGLNFASEEAFNLVGLNEKWFFGNDGTSFLLLPDGDLVQWLGEDSDATQSELLIAKLSPEIYADPELLSRAAQEILAPATVSVTDDWVVVIPDPGLYGTITINISVVDATDGVVSRFDLELTPPGPELQKQLDRVDSLIAAAAQLSLENTPQFLQSVAGQLDSFAPELRSQLTEMLTQVLFDYEQTVKLQIASEDWRLIEEAETKRELATAQWVDQQLAILKTNYESAISQYGDSMLADNPAHSAPPLFVQGIDYSEPIQVRVGDTFELDFRAIHPDEVGFFYALDGYDQAKHGYLPWSPQTGLFTWYNVPKEAIGSNQFTMRSWRPGEDTEASVTFTIVVSPDETSLELLTVSPKTISDLGTDPVTLTARGAWHPEYSGLGVEFYQDADGNGVFNRFIDRYLGRDEDGSDGWTWTGTPLPGTGASSVKFFARSVWSSIDEIVSPAVSVEADVIAVPRLQASVLAADGGVTNLNSYEDGDLPHEDHIVRYPNGDSVIASSVFAGQDGGIYLTRYSNSGIDGTGTAKGPAVRVAPSGFWKYEITGDAAGNILLVTSYDSFTPDGTNDPGVFLFRIDPDDNVIGDPIRLDGQTNDGFTFTSAMNSSGQGFVAWKETYVSQPIYIQTFSQAGGNLHDVQILDLHGGFHDGSQWDSSAINEAGDYVIAWPNQAAIGNVAEPDSMRVILHEMYPFDAAINDDGWFVLANAGLQVFDPDGRLVGEPVSVFPSNGRSIQRQVEFLDNDTLRREYVSRSGDSGPRYYRRQSFQLLTHPALMISESEITSLSQQVPQAGSQIDVRVSIENTASESSDSITVAYYLSHDGMIDGQDRLLGSMTIDSGITGNQTQSFDKTLTLPPQVDPFYSRGSTELSLITQVVGSGDQMATALPFIELDFAQLLGAKLDELDAIMALEPPDQPTRIDPLHQLQNYIDPLAVQQQLFGGAGYSNQIPDAINMFQLLGYQYLAGLRAIASRAPYTMREGIYSLGLDVEGAIDRFESEQFQAAQWEEEQLQLALDTRNAKATAAQSQKNATIKKAAERGNQLLDEKDAKIESVRNSKSQRETEKLTQWNRDLSEAENDLASLDDSEESIERINQKLDSTSFSLSWSGAIDYVVEKGKNAQDCVGDLVACGEQVAEETKTFFQGLSEHYQGLYVKAKNQLDARIADLNDQISRVGSIVQSEINRAIATIVEQKRKIKEKYDETVANAEAKRKKLADKAEAEWEKAKTDIAAAKDDLVEFTEAKAAPVLQKGLDAVSDRIDDLRSPAGILQSLQDDLQQLDTINPFGTLAEIASTIETTVTFAGEILGEVKQQLEPAVQAIKEAGGEFADWAKDTGGEVAQQVKDNLLSVFNEEIVAYKVETGFDMTLNLGNGSIFIDANIAPGIDYDSRKFFDLLQGNISFPDLDPIEVITNLLGVELVIHNNYDTIRDSQYAEFGATNVYFSSERFVEYFGGETLLGDAVEIVATGGSAAKDAITDLANQLRLEFNDLFSWLELKGQEQFDSIVPGLFKALITQTPFESPHLELRWTPVTYRYELDFSDAGGKLAKLNPLQQLATDQLLESDYVKSLIDGLNLNVDSPHAAFTLVWKIPEGIDPPTLEEINAEIDANLQDFDFDDFSGLSITGELIDLTIAELKTQGLPEVTGQILGELAKVIIGEKQIEAVVAGQIAGRLDFDFDFIRTELDQFRLQNLEGYKLDLRGTPAGIRLAEFFDRITFGNVGTAMLDELSFDLTTFTLKVSGTLCHKHSWGSLADIIGV</sequence>
<dbReference type="Gene3D" id="2.60.40.2810">
    <property type="match status" value="1"/>
</dbReference>
<feature type="coiled-coil region" evidence="1">
    <location>
        <begin position="1390"/>
        <end position="1424"/>
    </location>
</feature>
<dbReference type="Gene3D" id="2.60.40.10">
    <property type="entry name" value="Immunoglobulins"/>
    <property type="match status" value="1"/>
</dbReference>
<comment type="caution">
    <text evidence="2">The sequence shown here is derived from an EMBL/GenBank/DDBJ whole genome shotgun (WGS) entry which is preliminary data.</text>
</comment>
<evidence type="ECO:0000256" key="1">
    <source>
        <dbReference type="SAM" id="Coils"/>
    </source>
</evidence>
<dbReference type="InterPro" id="IPR002105">
    <property type="entry name" value="Dockerin_1_rpt"/>
</dbReference>
<accession>A0A5C6AY46</accession>
<feature type="coiled-coil region" evidence="1">
    <location>
        <begin position="1521"/>
        <end position="1566"/>
    </location>
</feature>
<protein>
    <submittedName>
        <fullName evidence="2">Uncharacterized protein</fullName>
    </submittedName>
</protein>
<reference evidence="2 3" key="1">
    <citation type="submission" date="2019-02" db="EMBL/GenBank/DDBJ databases">
        <title>Deep-cultivation of Planctomycetes and their phenomic and genomic characterization uncovers novel biology.</title>
        <authorList>
            <person name="Wiegand S."/>
            <person name="Jogler M."/>
            <person name="Boedeker C."/>
            <person name="Pinto D."/>
            <person name="Vollmers J."/>
            <person name="Rivas-Marin E."/>
            <person name="Kohn T."/>
            <person name="Peeters S.H."/>
            <person name="Heuer A."/>
            <person name="Rast P."/>
            <person name="Oberbeckmann S."/>
            <person name="Bunk B."/>
            <person name="Jeske O."/>
            <person name="Meyerdierks A."/>
            <person name="Storesund J.E."/>
            <person name="Kallscheuer N."/>
            <person name="Luecker S."/>
            <person name="Lage O.M."/>
            <person name="Pohl T."/>
            <person name="Merkel B.J."/>
            <person name="Hornburger P."/>
            <person name="Mueller R.-W."/>
            <person name="Bruemmer F."/>
            <person name="Labrenz M."/>
            <person name="Spormann A.M."/>
            <person name="Op Den Camp H."/>
            <person name="Overmann J."/>
            <person name="Amann R."/>
            <person name="Jetten M.S.M."/>
            <person name="Mascher T."/>
            <person name="Medema M.H."/>
            <person name="Devos D.P."/>
            <person name="Kaster A.-K."/>
            <person name="Ovreas L."/>
            <person name="Rohde M."/>
            <person name="Galperin M.Y."/>
            <person name="Jogler C."/>
        </authorList>
    </citation>
    <scope>NUCLEOTIDE SEQUENCE [LARGE SCALE GENOMIC DNA]</scope>
    <source>
        <strain evidence="2 3">Pla52n</strain>
    </source>
</reference>
<dbReference type="Pfam" id="PF00404">
    <property type="entry name" value="Dockerin_1"/>
    <property type="match status" value="1"/>
</dbReference>
<gene>
    <name evidence="2" type="ORF">Pla52n_29080</name>
</gene>
<name>A0A5C6AY46_9BACT</name>
<evidence type="ECO:0000313" key="2">
    <source>
        <dbReference type="EMBL" id="TWU04863.1"/>
    </source>
</evidence>
<dbReference type="Pfam" id="PF17963">
    <property type="entry name" value="Big_9"/>
    <property type="match status" value="1"/>
</dbReference>
<keyword evidence="1" id="KW-0175">Coiled coil</keyword>
<dbReference type="InterPro" id="IPR013783">
    <property type="entry name" value="Ig-like_fold"/>
</dbReference>
<dbReference type="Proteomes" id="UP000320176">
    <property type="component" value="Unassembled WGS sequence"/>
</dbReference>
<dbReference type="GO" id="GO:0004553">
    <property type="term" value="F:hydrolase activity, hydrolyzing O-glycosyl compounds"/>
    <property type="evidence" value="ECO:0007669"/>
    <property type="project" value="InterPro"/>
</dbReference>
<proteinExistence type="predicted"/>
<keyword evidence="3" id="KW-1185">Reference proteome</keyword>
<dbReference type="GO" id="GO:0000272">
    <property type="term" value="P:polysaccharide catabolic process"/>
    <property type="evidence" value="ECO:0007669"/>
    <property type="project" value="InterPro"/>
</dbReference>